<name>A0A552HR80_MICVR</name>
<evidence type="ECO:0000313" key="1">
    <source>
        <dbReference type="EMBL" id="TRU73732.1"/>
    </source>
</evidence>
<protein>
    <submittedName>
        <fullName evidence="1">Uncharacterized protein</fullName>
    </submittedName>
</protein>
<accession>A0A552HR80</accession>
<sequence length="66" mass="7795">MSISRFHKQKLSHKVEKSPEGYELQVLAGATNFLEERKIAMILSEVGFRPSDFRHTFFTKIYDKLY</sequence>
<reference evidence="1 2" key="1">
    <citation type="submission" date="2019-01" db="EMBL/GenBank/DDBJ databases">
        <title>Coherence of Microcystis species and biogeography revealed through population genomics.</title>
        <authorList>
            <person name="Perez-Carrascal O.M."/>
            <person name="Terrat Y."/>
            <person name="Giani A."/>
            <person name="Fortin N."/>
            <person name="Tromas N."/>
            <person name="Shapiro B.J."/>
        </authorList>
    </citation>
    <scope>NUCLEOTIDE SEQUENCE [LARGE SCALE GENOMIC DNA]</scope>
    <source>
        <strain evidence="1">Mv_BB_P_19951000_S68D</strain>
    </source>
</reference>
<dbReference type="AlphaFoldDB" id="A0A552HR80"/>
<comment type="caution">
    <text evidence="1">The sequence shown here is derived from an EMBL/GenBank/DDBJ whole genome shotgun (WGS) entry which is preliminary data.</text>
</comment>
<dbReference type="EMBL" id="SFAZ01000167">
    <property type="protein sequence ID" value="TRU73732.1"/>
    <property type="molecule type" value="Genomic_DNA"/>
</dbReference>
<gene>
    <name evidence="1" type="ORF">EWV77_11250</name>
</gene>
<evidence type="ECO:0000313" key="2">
    <source>
        <dbReference type="Proteomes" id="UP000320674"/>
    </source>
</evidence>
<dbReference type="Proteomes" id="UP000320674">
    <property type="component" value="Unassembled WGS sequence"/>
</dbReference>
<organism evidence="1 2">
    <name type="scientific">Microcystis viridis Mv_BB_P_19951000_S68D</name>
    <dbReference type="NCBI Taxonomy" id="2486270"/>
    <lineage>
        <taxon>Bacteria</taxon>
        <taxon>Bacillati</taxon>
        <taxon>Cyanobacteriota</taxon>
        <taxon>Cyanophyceae</taxon>
        <taxon>Oscillatoriophycideae</taxon>
        <taxon>Chroococcales</taxon>
        <taxon>Microcystaceae</taxon>
        <taxon>Microcystis</taxon>
    </lineage>
</organism>
<proteinExistence type="predicted"/>